<organism evidence="1 2">
    <name type="scientific">Thalassotalea euphylliae</name>
    <dbReference type="NCBI Taxonomy" id="1655234"/>
    <lineage>
        <taxon>Bacteria</taxon>
        <taxon>Pseudomonadati</taxon>
        <taxon>Pseudomonadota</taxon>
        <taxon>Gammaproteobacteria</taxon>
        <taxon>Alteromonadales</taxon>
        <taxon>Colwelliaceae</taxon>
        <taxon>Thalassotalea</taxon>
    </lineage>
</organism>
<dbReference type="Proteomes" id="UP000256478">
    <property type="component" value="Unassembled WGS sequence"/>
</dbReference>
<comment type="caution">
    <text evidence="1">The sequence shown here is derived from an EMBL/GenBank/DDBJ whole genome shotgun (WGS) entry which is preliminary data.</text>
</comment>
<accession>A0A3E0TU40</accession>
<sequence>MLSHQLSAAIIPSGDFSLDPLLIGVNGNNGSVTLDGGSIISSGFDGAIGEGLGGNGQAFITGTGTQVNIGGSPGSVLRIGANQATGVVDLQDNAQLNVRAFVGAGFSSGRVGIGNGGDGSVTIASGASLLVEDSVNTDESNKFGFDPTTNSAIGAEGIAVGAAGASANGVGQLTVLVAR</sequence>
<gene>
    <name evidence="1" type="ORF">DXX93_16415</name>
</gene>
<name>A0A3E0TU40_9GAMM</name>
<protein>
    <submittedName>
        <fullName evidence="1">Uncharacterized protein</fullName>
    </submittedName>
</protein>
<evidence type="ECO:0000313" key="2">
    <source>
        <dbReference type="Proteomes" id="UP000256478"/>
    </source>
</evidence>
<dbReference type="EMBL" id="QUOU01000001">
    <property type="protein sequence ID" value="REL27989.1"/>
    <property type="molecule type" value="Genomic_DNA"/>
</dbReference>
<proteinExistence type="predicted"/>
<evidence type="ECO:0000313" key="1">
    <source>
        <dbReference type="EMBL" id="REL27989.1"/>
    </source>
</evidence>
<reference evidence="1 2" key="1">
    <citation type="submission" date="2018-08" db="EMBL/GenBank/DDBJ databases">
        <title>Thalassotalea euphylliae genome.</title>
        <authorList>
            <person name="Summers S."/>
            <person name="Rice S.A."/>
            <person name="Freckelton M.L."/>
            <person name="Nedved B.T."/>
            <person name="Hadfield M.G."/>
        </authorList>
    </citation>
    <scope>NUCLEOTIDE SEQUENCE [LARGE SCALE GENOMIC DNA]</scope>
    <source>
        <strain evidence="1 2">H1</strain>
    </source>
</reference>
<dbReference type="AlphaFoldDB" id="A0A3E0TU40"/>